<comment type="caution">
    <text evidence="2">The sequence shown here is derived from an EMBL/GenBank/DDBJ whole genome shotgun (WGS) entry which is preliminary data.</text>
</comment>
<accession>A0ABR1KZE5</accession>
<reference evidence="2 3" key="1">
    <citation type="submission" date="2024-04" db="EMBL/GenBank/DDBJ databases">
        <title>Phyllosticta paracitricarpa is synonymous to the EU quarantine fungus P. citricarpa based on phylogenomic analyses.</title>
        <authorList>
            <consortium name="Lawrence Berkeley National Laboratory"/>
            <person name="Van Ingen-Buijs V.A."/>
            <person name="Van Westerhoven A.C."/>
            <person name="Haridas S."/>
            <person name="Skiadas P."/>
            <person name="Martin F."/>
            <person name="Groenewald J.Z."/>
            <person name="Crous P.W."/>
            <person name="Seidl M.F."/>
        </authorList>
    </citation>
    <scope>NUCLEOTIDE SEQUENCE [LARGE SCALE GENOMIC DNA]</scope>
    <source>
        <strain evidence="2 3">CBS 123371</strain>
    </source>
</reference>
<organism evidence="2 3">
    <name type="scientific">Phyllosticta citriasiana</name>
    <dbReference type="NCBI Taxonomy" id="595635"/>
    <lineage>
        <taxon>Eukaryota</taxon>
        <taxon>Fungi</taxon>
        <taxon>Dikarya</taxon>
        <taxon>Ascomycota</taxon>
        <taxon>Pezizomycotina</taxon>
        <taxon>Dothideomycetes</taxon>
        <taxon>Dothideomycetes incertae sedis</taxon>
        <taxon>Botryosphaeriales</taxon>
        <taxon>Phyllostictaceae</taxon>
        <taxon>Phyllosticta</taxon>
    </lineage>
</organism>
<evidence type="ECO:0000256" key="1">
    <source>
        <dbReference type="SAM" id="Phobius"/>
    </source>
</evidence>
<name>A0ABR1KZE5_9PEZI</name>
<gene>
    <name evidence="2" type="ORF">IWZ03DRAFT_107693</name>
</gene>
<evidence type="ECO:0000313" key="2">
    <source>
        <dbReference type="EMBL" id="KAK7522020.1"/>
    </source>
</evidence>
<feature type="transmembrane region" description="Helical" evidence="1">
    <location>
        <begin position="103"/>
        <end position="125"/>
    </location>
</feature>
<keyword evidence="1" id="KW-0472">Membrane</keyword>
<protein>
    <recommendedName>
        <fullName evidence="4">Transmembrane protein</fullName>
    </recommendedName>
</protein>
<evidence type="ECO:0008006" key="4">
    <source>
        <dbReference type="Google" id="ProtNLM"/>
    </source>
</evidence>
<keyword evidence="3" id="KW-1185">Reference proteome</keyword>
<dbReference type="Proteomes" id="UP001363622">
    <property type="component" value="Unassembled WGS sequence"/>
</dbReference>
<keyword evidence="1" id="KW-0812">Transmembrane</keyword>
<evidence type="ECO:0000313" key="3">
    <source>
        <dbReference type="Proteomes" id="UP001363622"/>
    </source>
</evidence>
<keyword evidence="1" id="KW-1133">Transmembrane helix</keyword>
<sequence>MLPGHAPEELEALDDITLEITSHVATSIEQSEVQQPALATSTPVNHALDASQTSATHSDSAAQGLPPSYSRVFGAPQQVFELEDTSRRPAKRPNNTLSYVENGAALVTVIWTGIVCIATLITIVLDGISPAACFWLHIASCGLVLVMQFLEWWATPCVKGRGQGCGAAATRFFQCGCVLSVGAIVLLLPVCLSFLARVRESGFGLFPSYMCVKE</sequence>
<feature type="transmembrane region" description="Helical" evidence="1">
    <location>
        <begin position="132"/>
        <end position="150"/>
    </location>
</feature>
<dbReference type="EMBL" id="JBBPHU010000002">
    <property type="protein sequence ID" value="KAK7522020.1"/>
    <property type="molecule type" value="Genomic_DNA"/>
</dbReference>
<proteinExistence type="predicted"/>
<feature type="transmembrane region" description="Helical" evidence="1">
    <location>
        <begin position="170"/>
        <end position="196"/>
    </location>
</feature>